<dbReference type="Proteomes" id="UP000006906">
    <property type="component" value="Chromosome 7"/>
</dbReference>
<dbReference type="GO" id="GO:0005524">
    <property type="term" value="F:ATP binding"/>
    <property type="evidence" value="ECO:0007669"/>
    <property type="project" value="UniProtKB-UniRule"/>
</dbReference>
<dbReference type="PaxDb" id="3055-EDP07204"/>
<keyword evidence="6" id="KW-0238">DNA-binding</keyword>
<feature type="domain" description="UvrD-like helicase ATP-binding" evidence="13">
    <location>
        <begin position="1"/>
        <end position="309"/>
    </location>
</feature>
<dbReference type="Gene3D" id="1.10.10.160">
    <property type="match status" value="1"/>
</dbReference>
<evidence type="ECO:0000256" key="8">
    <source>
        <dbReference type="ARBA" id="ARBA00034617"/>
    </source>
</evidence>
<dbReference type="GO" id="GO:0003677">
    <property type="term" value="F:DNA binding"/>
    <property type="evidence" value="ECO:0007669"/>
    <property type="project" value="UniProtKB-KW"/>
</dbReference>
<dbReference type="CDD" id="cd18807">
    <property type="entry name" value="SF1_C_UvrD"/>
    <property type="match status" value="1"/>
</dbReference>
<feature type="region of interest" description="Disordered" evidence="12">
    <location>
        <begin position="520"/>
        <end position="557"/>
    </location>
</feature>
<comment type="caution">
    <text evidence="11">Lacks conserved residue(s) required for the propagation of feature annotation.</text>
</comment>
<organism evidence="15 16">
    <name type="scientific">Chlamydomonas reinhardtii</name>
    <name type="common">Chlamydomonas smithii</name>
    <dbReference type="NCBI Taxonomy" id="3055"/>
    <lineage>
        <taxon>Eukaryota</taxon>
        <taxon>Viridiplantae</taxon>
        <taxon>Chlorophyta</taxon>
        <taxon>core chlorophytes</taxon>
        <taxon>Chlorophyceae</taxon>
        <taxon>CS clade</taxon>
        <taxon>Chlamydomonadales</taxon>
        <taxon>Chlamydomonadaceae</taxon>
        <taxon>Chlamydomonas</taxon>
    </lineage>
</organism>
<dbReference type="GO" id="GO:0043138">
    <property type="term" value="F:3'-5' DNA helicase activity"/>
    <property type="evidence" value="ECO:0000318"/>
    <property type="project" value="GO_Central"/>
</dbReference>
<evidence type="ECO:0000256" key="6">
    <source>
        <dbReference type="ARBA" id="ARBA00023125"/>
    </source>
</evidence>
<evidence type="ECO:0000259" key="14">
    <source>
        <dbReference type="PROSITE" id="PS51217"/>
    </source>
</evidence>
<dbReference type="GeneID" id="5726499"/>
<feature type="region of interest" description="Disordered" evidence="12">
    <location>
        <begin position="833"/>
        <end position="893"/>
    </location>
</feature>
<evidence type="ECO:0000256" key="10">
    <source>
        <dbReference type="ARBA" id="ARBA00048988"/>
    </source>
</evidence>
<name>A0A2K3DIE7_CHLRE</name>
<dbReference type="PANTHER" id="PTHR11070">
    <property type="entry name" value="UVRD / RECB / PCRA DNA HELICASE FAMILY MEMBER"/>
    <property type="match status" value="1"/>
</dbReference>
<comment type="catalytic activity">
    <reaction evidence="8">
        <text>Couples ATP hydrolysis with the unwinding of duplex DNA by translocating in the 3'-5' direction.</text>
        <dbReference type="EC" id="5.6.2.4"/>
    </reaction>
</comment>
<dbReference type="Gramene" id="PNW80309">
    <property type="protein sequence ID" value="PNW80309"/>
    <property type="gene ID" value="CHLRE_07g312150v5"/>
</dbReference>
<dbReference type="Pfam" id="PF00580">
    <property type="entry name" value="UvrD-helicase"/>
    <property type="match status" value="1"/>
</dbReference>
<dbReference type="FunFam" id="3.40.50.300:FF:004145">
    <property type="entry name" value="DNA helicase"/>
    <property type="match status" value="1"/>
</dbReference>
<dbReference type="InterPro" id="IPR027417">
    <property type="entry name" value="P-loop_NTPase"/>
</dbReference>
<gene>
    <name evidence="15" type="ORF">CHLRE_07g312150v5</name>
</gene>
<dbReference type="InterPro" id="IPR014016">
    <property type="entry name" value="UvrD-like_ATP-bd"/>
</dbReference>
<keyword evidence="2 11" id="KW-0547">Nucleotide-binding</keyword>
<dbReference type="InParanoid" id="A0A2K3DIE7"/>
<feature type="compositionally biased region" description="Low complexity" evidence="12">
    <location>
        <begin position="853"/>
        <end position="862"/>
    </location>
</feature>
<keyword evidence="5 11" id="KW-0067">ATP-binding</keyword>
<keyword evidence="4 11" id="KW-0347">Helicase</keyword>
<dbReference type="InterPro" id="IPR013986">
    <property type="entry name" value="DExx_box_DNA_helicase_dom_sf"/>
</dbReference>
<evidence type="ECO:0000256" key="9">
    <source>
        <dbReference type="ARBA" id="ARBA00034808"/>
    </source>
</evidence>
<feature type="compositionally biased region" description="Low complexity" evidence="12">
    <location>
        <begin position="638"/>
        <end position="651"/>
    </location>
</feature>
<feature type="domain" description="UvrD-like helicase C-terminal" evidence="14">
    <location>
        <begin position="310"/>
        <end position="912"/>
    </location>
</feature>
<evidence type="ECO:0000256" key="7">
    <source>
        <dbReference type="ARBA" id="ARBA00023235"/>
    </source>
</evidence>
<evidence type="ECO:0000256" key="12">
    <source>
        <dbReference type="SAM" id="MobiDB-lite"/>
    </source>
</evidence>
<dbReference type="InterPro" id="IPR000212">
    <property type="entry name" value="DNA_helicase_UvrD/REP"/>
</dbReference>
<dbReference type="Gene3D" id="3.40.50.300">
    <property type="entry name" value="P-loop containing nucleotide triphosphate hydrolases"/>
    <property type="match status" value="3"/>
</dbReference>
<dbReference type="PROSITE" id="PS51198">
    <property type="entry name" value="UVRD_HELICASE_ATP_BIND"/>
    <property type="match status" value="1"/>
</dbReference>
<dbReference type="Gene3D" id="1.10.486.10">
    <property type="entry name" value="PCRA, domain 4"/>
    <property type="match status" value="1"/>
</dbReference>
<feature type="compositionally biased region" description="Polar residues" evidence="12">
    <location>
        <begin position="238"/>
        <end position="250"/>
    </location>
</feature>
<feature type="region of interest" description="Disordered" evidence="12">
    <location>
        <begin position="234"/>
        <end position="264"/>
    </location>
</feature>
<dbReference type="GO" id="GO:0000725">
    <property type="term" value="P:recombinational repair"/>
    <property type="evidence" value="ECO:0000318"/>
    <property type="project" value="GO_Central"/>
</dbReference>
<evidence type="ECO:0000259" key="13">
    <source>
        <dbReference type="PROSITE" id="PS51198"/>
    </source>
</evidence>
<feature type="compositionally biased region" description="Low complexity" evidence="12">
    <location>
        <begin position="883"/>
        <end position="893"/>
    </location>
</feature>
<evidence type="ECO:0000256" key="11">
    <source>
        <dbReference type="PROSITE-ProRule" id="PRU00560"/>
    </source>
</evidence>
<feature type="compositionally biased region" description="Polar residues" evidence="12">
    <location>
        <begin position="523"/>
        <end position="533"/>
    </location>
</feature>
<keyword evidence="16" id="KW-1185">Reference proteome</keyword>
<dbReference type="EC" id="5.6.2.4" evidence="9"/>
<dbReference type="Pfam" id="PF13361">
    <property type="entry name" value="UvrD_C"/>
    <property type="match status" value="2"/>
</dbReference>
<evidence type="ECO:0000256" key="5">
    <source>
        <dbReference type="ARBA" id="ARBA00022840"/>
    </source>
</evidence>
<dbReference type="STRING" id="3055.A0A2K3DIE7"/>
<dbReference type="KEGG" id="cre:CHLRE_07g312150v5"/>
<dbReference type="InterPro" id="IPR014017">
    <property type="entry name" value="DNA_helicase_UvrD-like_C"/>
</dbReference>
<comment type="similarity">
    <text evidence="1">Belongs to the helicase family. UvrD subfamily.</text>
</comment>
<dbReference type="PROSITE" id="PS51217">
    <property type="entry name" value="UVRD_HELICASE_CTER"/>
    <property type="match status" value="1"/>
</dbReference>
<feature type="region of interest" description="Disordered" evidence="12">
    <location>
        <begin position="620"/>
        <end position="651"/>
    </location>
</feature>
<protein>
    <recommendedName>
        <fullName evidence="9">DNA 3'-5' helicase</fullName>
        <ecNumber evidence="9">5.6.2.4</ecNumber>
    </recommendedName>
</protein>
<accession>A0A2K3DIE7</accession>
<sequence length="1071" mass="111544">MYCRALPQEDEQSAVIIRCLRESEKALGMRHDRSRVRRFKELVSFVKNRTETTQGLAPQQLLEMLAGLAPHHSGLGDMVAAHVTAHGPLMASPDAGPVPAGPVPAASVAGSASTAPGGSPSSCLSELHLFLSCLLRYDLALAGHGACDYDDLLGLAVALLQQPAARRAAAANFSHILVDEFQDTNLPQYTLVQLLRSAGASLFVVGDANQSIYTWRGALPDMAAAAAAAASGLHSATPAGQPNPTPSGLQLQGAIVGPEAPDDTAAITSARPLDGASRYPVEAASAMGTGGTCAASASTLHLRRNHRSLPHIVAVAERVINQQQEHSAVGPGLALGEPTRLESVRPPQPGAAVAVVTTDSARDEARWVVRQIQAITGWAAPRTQAAGPVQLAPGAQAGGDVTPAMPPCAPMFGLRDVAILYRVNRQARYLEEALQEAGLPYCLPKSEPFWAGEQVRDVAAFLYLAAQPLDVTGAMAASLLTRPARGVPGGSAVLSRLRRPSVRMGPGVSSASMGRLLFGDMFTQPQPQPQVQEGAQARQPSAGRHGSGSGSITGQESGEALCLRFPQPDVGAAGVDGAGDPLSELVDPAVPPAALAQAVADAMQLLVPPPAEQQERWRLQPARHGAEPASGLDGRSGTGSSTAAASGTVGGAAVSLGGSTPRYMPLPASALRRKLTFTDLEADDPPWMLIVDNEAFPAPLAPPLPHEVCQALGIRPGDAEYDGITFLRDLVVLLQVAPHLGYTPEDLVEAIVRATGYETWLELEQGERRDLSGEMSRLAELRQAAEQYGRDYRVAAVVGATAGQEAAVAAAAGAVPTVSEFANHVRKLVEAAAQSGTGGSGNEGTHVSRHSKSATSKAPASTRGSRTSGKHLDATNQHKHGPAAAPALASDAGTGSGDAASVRLLTLHGSKGLEFPVVFLTGCEDGLLPHSASRNNPIQQREERRLLFVGITRAMDQLYLTWAATRAAHRHRLLPSRPAAEGHLGVGSRRAAHERMPYISPFVARLLQELHAEGLVVEAAPRPDGCVAVPAACSLGTTSSDPGSQPPAPLVAYHDATKARNMSLSSLVTKL</sequence>
<proteinExistence type="inferred from homology"/>
<comment type="catalytic activity">
    <reaction evidence="10">
        <text>ATP + H2O = ADP + phosphate + H(+)</text>
        <dbReference type="Rhea" id="RHEA:13065"/>
        <dbReference type="ChEBI" id="CHEBI:15377"/>
        <dbReference type="ChEBI" id="CHEBI:15378"/>
        <dbReference type="ChEBI" id="CHEBI:30616"/>
        <dbReference type="ChEBI" id="CHEBI:43474"/>
        <dbReference type="ChEBI" id="CHEBI:456216"/>
        <dbReference type="EC" id="5.6.2.4"/>
    </reaction>
</comment>
<evidence type="ECO:0000313" key="16">
    <source>
        <dbReference type="Proteomes" id="UP000006906"/>
    </source>
</evidence>
<dbReference type="GO" id="GO:0016787">
    <property type="term" value="F:hydrolase activity"/>
    <property type="evidence" value="ECO:0007669"/>
    <property type="project" value="UniProtKB-UniRule"/>
</dbReference>
<dbReference type="ExpressionAtlas" id="A0A2K3DIE7">
    <property type="expression patterns" value="baseline and differential"/>
</dbReference>
<dbReference type="OrthoDB" id="549733at2759"/>
<evidence type="ECO:0000313" key="15">
    <source>
        <dbReference type="EMBL" id="PNW80309.1"/>
    </source>
</evidence>
<dbReference type="RefSeq" id="XP_042922379.1">
    <property type="nucleotide sequence ID" value="XM_043063811.1"/>
</dbReference>
<reference evidence="15 16" key="1">
    <citation type="journal article" date="2007" name="Science">
        <title>The Chlamydomonas genome reveals the evolution of key animal and plant functions.</title>
        <authorList>
            <person name="Merchant S.S."/>
            <person name="Prochnik S.E."/>
            <person name="Vallon O."/>
            <person name="Harris E.H."/>
            <person name="Karpowicz S.J."/>
            <person name="Witman G.B."/>
            <person name="Terry A."/>
            <person name="Salamov A."/>
            <person name="Fritz-Laylin L.K."/>
            <person name="Marechal-Drouard L."/>
            <person name="Marshall W.F."/>
            <person name="Qu L.H."/>
            <person name="Nelson D.R."/>
            <person name="Sanderfoot A.A."/>
            <person name="Spalding M.H."/>
            <person name="Kapitonov V.V."/>
            <person name="Ren Q."/>
            <person name="Ferris P."/>
            <person name="Lindquist E."/>
            <person name="Shapiro H."/>
            <person name="Lucas S.M."/>
            <person name="Grimwood J."/>
            <person name="Schmutz J."/>
            <person name="Cardol P."/>
            <person name="Cerutti H."/>
            <person name="Chanfreau G."/>
            <person name="Chen C.L."/>
            <person name="Cognat V."/>
            <person name="Croft M.T."/>
            <person name="Dent R."/>
            <person name="Dutcher S."/>
            <person name="Fernandez E."/>
            <person name="Fukuzawa H."/>
            <person name="Gonzalez-Ballester D."/>
            <person name="Gonzalez-Halphen D."/>
            <person name="Hallmann A."/>
            <person name="Hanikenne M."/>
            <person name="Hippler M."/>
            <person name="Inwood W."/>
            <person name="Jabbari K."/>
            <person name="Kalanon M."/>
            <person name="Kuras R."/>
            <person name="Lefebvre P.A."/>
            <person name="Lemaire S.D."/>
            <person name="Lobanov A.V."/>
            <person name="Lohr M."/>
            <person name="Manuell A."/>
            <person name="Meier I."/>
            <person name="Mets L."/>
            <person name="Mittag M."/>
            <person name="Mittelmeier T."/>
            <person name="Moroney J.V."/>
            <person name="Moseley J."/>
            <person name="Napoli C."/>
            <person name="Nedelcu A.M."/>
            <person name="Niyogi K."/>
            <person name="Novoselov S.V."/>
            <person name="Paulsen I.T."/>
            <person name="Pazour G."/>
            <person name="Purton S."/>
            <person name="Ral J.P."/>
            <person name="Riano-Pachon D.M."/>
            <person name="Riekhof W."/>
            <person name="Rymarquis L."/>
            <person name="Schroda M."/>
            <person name="Stern D."/>
            <person name="Umen J."/>
            <person name="Willows R."/>
            <person name="Wilson N."/>
            <person name="Zimmer S.L."/>
            <person name="Allmer J."/>
            <person name="Balk J."/>
            <person name="Bisova K."/>
            <person name="Chen C.J."/>
            <person name="Elias M."/>
            <person name="Gendler K."/>
            <person name="Hauser C."/>
            <person name="Lamb M.R."/>
            <person name="Ledford H."/>
            <person name="Long J.C."/>
            <person name="Minagawa J."/>
            <person name="Page M.D."/>
            <person name="Pan J."/>
            <person name="Pootakham W."/>
            <person name="Roje S."/>
            <person name="Rose A."/>
            <person name="Stahlberg E."/>
            <person name="Terauchi A.M."/>
            <person name="Yang P."/>
            <person name="Ball S."/>
            <person name="Bowler C."/>
            <person name="Dieckmann C.L."/>
            <person name="Gladyshev V.N."/>
            <person name="Green P."/>
            <person name="Jorgensen R."/>
            <person name="Mayfield S."/>
            <person name="Mueller-Roeber B."/>
            <person name="Rajamani S."/>
            <person name="Sayre R.T."/>
            <person name="Brokstein P."/>
            <person name="Dubchak I."/>
            <person name="Goodstein D."/>
            <person name="Hornick L."/>
            <person name="Huang Y.W."/>
            <person name="Jhaveri J."/>
            <person name="Luo Y."/>
            <person name="Martinez D."/>
            <person name="Ngau W.C."/>
            <person name="Otillar B."/>
            <person name="Poliakov A."/>
            <person name="Porter A."/>
            <person name="Szajkowski L."/>
            <person name="Werner G."/>
            <person name="Zhou K."/>
            <person name="Grigoriev I.V."/>
            <person name="Rokhsar D.S."/>
            <person name="Grossman A.R."/>
        </authorList>
    </citation>
    <scope>NUCLEOTIDE SEQUENCE [LARGE SCALE GENOMIC DNA]</scope>
    <source>
        <strain evidence="16">CC-503</strain>
    </source>
</reference>
<dbReference type="EMBL" id="CM008968">
    <property type="protein sequence ID" value="PNW80309.1"/>
    <property type="molecule type" value="Genomic_DNA"/>
</dbReference>
<evidence type="ECO:0000256" key="4">
    <source>
        <dbReference type="ARBA" id="ARBA00022806"/>
    </source>
</evidence>
<evidence type="ECO:0000256" key="3">
    <source>
        <dbReference type="ARBA" id="ARBA00022801"/>
    </source>
</evidence>
<evidence type="ECO:0000256" key="2">
    <source>
        <dbReference type="ARBA" id="ARBA00022741"/>
    </source>
</evidence>
<dbReference type="PANTHER" id="PTHR11070:SF2">
    <property type="entry name" value="ATP-DEPENDENT DNA HELICASE SRS2"/>
    <property type="match status" value="1"/>
</dbReference>
<dbReference type="AlphaFoldDB" id="A0A2K3DIE7"/>
<dbReference type="GO" id="GO:0005634">
    <property type="term" value="C:nucleus"/>
    <property type="evidence" value="ECO:0000318"/>
    <property type="project" value="GO_Central"/>
</dbReference>
<keyword evidence="7" id="KW-0413">Isomerase</keyword>
<evidence type="ECO:0000256" key="1">
    <source>
        <dbReference type="ARBA" id="ARBA00009922"/>
    </source>
</evidence>
<keyword evidence="3 11" id="KW-0378">Hydrolase</keyword>
<dbReference type="SUPFAM" id="SSF52540">
    <property type="entry name" value="P-loop containing nucleoside triphosphate hydrolases"/>
    <property type="match status" value="1"/>
</dbReference>